<evidence type="ECO:0000256" key="4">
    <source>
        <dbReference type="SAM" id="MobiDB-lite"/>
    </source>
</evidence>
<dbReference type="Gene3D" id="3.40.50.720">
    <property type="entry name" value="NAD(P)-binding Rossmann-like Domain"/>
    <property type="match status" value="1"/>
</dbReference>
<comment type="similarity">
    <text evidence="1">Belongs to the Glu/Leu/Phe/Val dehydrogenases family.</text>
</comment>
<proteinExistence type="inferred from homology"/>
<feature type="domain" description="Glutamate/phenylalanine/leucine/valine/L-tryptophan dehydrogenase C-terminal" evidence="5">
    <location>
        <begin position="737"/>
        <end position="1041"/>
    </location>
</feature>
<dbReference type="InterPro" id="IPR006096">
    <property type="entry name" value="Glu/Leu/Phe/Val/Trp_DH_C"/>
</dbReference>
<name>A0A3B0NIJ2_THEAN</name>
<protein>
    <submittedName>
        <fullName evidence="6">Glutamate dehydrogenase, putative</fullName>
    </submittedName>
</protein>
<dbReference type="EMBL" id="UIVS01000004">
    <property type="protein sequence ID" value="SVP95629.1"/>
    <property type="molecule type" value="Genomic_DNA"/>
</dbReference>
<dbReference type="Pfam" id="PF23147">
    <property type="entry name" value="GDH2_N"/>
    <property type="match status" value="1"/>
</dbReference>
<organism evidence="6">
    <name type="scientific">Theileria annulata</name>
    <dbReference type="NCBI Taxonomy" id="5874"/>
    <lineage>
        <taxon>Eukaryota</taxon>
        <taxon>Sar</taxon>
        <taxon>Alveolata</taxon>
        <taxon>Apicomplexa</taxon>
        <taxon>Aconoidasida</taxon>
        <taxon>Piroplasmida</taxon>
        <taxon>Theileriidae</taxon>
        <taxon>Theileria</taxon>
    </lineage>
</organism>
<dbReference type="InterPro" id="IPR046346">
    <property type="entry name" value="Aminoacid_DH-like_N_sf"/>
</dbReference>
<evidence type="ECO:0000313" key="7">
    <source>
        <dbReference type="EMBL" id="SVP95629.1"/>
    </source>
</evidence>
<evidence type="ECO:0000313" key="6">
    <source>
        <dbReference type="EMBL" id="SVP95076.1"/>
    </source>
</evidence>
<dbReference type="GO" id="GO:0004352">
    <property type="term" value="F:glutamate dehydrogenase (NAD+) activity"/>
    <property type="evidence" value="ECO:0007669"/>
    <property type="project" value="TreeGrafter"/>
</dbReference>
<dbReference type="PANTHER" id="PTHR11606">
    <property type="entry name" value="GLUTAMATE DEHYDROGENASE"/>
    <property type="match status" value="1"/>
</dbReference>
<dbReference type="GO" id="GO:0005739">
    <property type="term" value="C:mitochondrion"/>
    <property type="evidence" value="ECO:0007669"/>
    <property type="project" value="TreeGrafter"/>
</dbReference>
<dbReference type="Pfam" id="PF00208">
    <property type="entry name" value="ELFV_dehydrog"/>
    <property type="match status" value="1"/>
</dbReference>
<evidence type="ECO:0000256" key="2">
    <source>
        <dbReference type="ARBA" id="ARBA00023002"/>
    </source>
</evidence>
<keyword evidence="3" id="KW-0520">NAD</keyword>
<keyword evidence="2" id="KW-0560">Oxidoreductase</keyword>
<feature type="region of interest" description="Disordered" evidence="4">
    <location>
        <begin position="444"/>
        <end position="498"/>
    </location>
</feature>
<dbReference type="InterPro" id="IPR055480">
    <property type="entry name" value="NAD-GDH_N"/>
</dbReference>
<dbReference type="SUPFAM" id="SSF51735">
    <property type="entry name" value="NAD(P)-binding Rossmann-fold domains"/>
    <property type="match status" value="1"/>
</dbReference>
<dbReference type="SMART" id="SM00839">
    <property type="entry name" value="ELFV_dehydrog"/>
    <property type="match status" value="1"/>
</dbReference>
<dbReference type="InterPro" id="IPR056365">
    <property type="entry name" value="NAD-GDH_2nd"/>
</dbReference>
<dbReference type="SUPFAM" id="SSF53223">
    <property type="entry name" value="Aminoacid dehydrogenase-like, N-terminal domain"/>
    <property type="match status" value="1"/>
</dbReference>
<dbReference type="Pfam" id="PF23152">
    <property type="entry name" value="GDH_2nd"/>
    <property type="match status" value="1"/>
</dbReference>
<gene>
    <name evidence="6" type="ORF">TAT_000379500</name>
    <name evidence="7" type="ORF">TAV_000379400</name>
</gene>
<dbReference type="AlphaFoldDB" id="A0A3B0NIJ2"/>
<evidence type="ECO:0000256" key="3">
    <source>
        <dbReference type="ARBA" id="ARBA00023027"/>
    </source>
</evidence>
<evidence type="ECO:0000259" key="5">
    <source>
        <dbReference type="SMART" id="SM00839"/>
    </source>
</evidence>
<evidence type="ECO:0000256" key="1">
    <source>
        <dbReference type="ARBA" id="ARBA00006382"/>
    </source>
</evidence>
<dbReference type="EMBL" id="UIVT01000004">
    <property type="protein sequence ID" value="SVP95076.1"/>
    <property type="molecule type" value="Genomic_DNA"/>
</dbReference>
<dbReference type="GO" id="GO:0006538">
    <property type="term" value="P:L-glutamate catabolic process"/>
    <property type="evidence" value="ECO:0007669"/>
    <property type="project" value="TreeGrafter"/>
</dbReference>
<accession>A0A3B0NIJ2</accession>
<sequence>MEDVPVYSDRFAINDGLSDVHDEQCTQLLSDRYCVQFSEVSELIRSMKTFSDDKIIEIMHDYYNELGLNEYYFSSSPTALIANNVISVMSAKILHENSGSNFFPTIEQITEDSAFIIARTSSLNRKSSENYLVEQRVEGKYFNLDDDRKTCWRMQCFRSSGSVFKETEHIFDRLKTYFLQKPKFEIDSPDPDETDLGNLLDREFYLNKRNTITEQIFYNLNKKLVESKTGLGLVINYEPRSDNVFRLDIAFKRGHVHRDLYSRISDAITFHDLYSKSKYIDPLSNRVCIFTSFLTCLPPSQSNIDLPIKERMSSLVDSIILSSIVPSSKISILNVDRVLSFYESTYSYCVSTFIQHFSGSVGPYVSTVDNMAKNNQVSQSELHEIKSKLKIQPYTPLQIYTAISNNPEIVKMLYKHFETIHNPKLQSEKENVVSMEGPVFASKFSKDNYNTNNVNDSENQSTHESNKTNQNSVDVSSPENSSVENAVESDRDFDSSTEYSYSTVPVRGKNVIEAENLAKKIIRTIKQLDNLEEIDILLYFIKFNNHTLRTNFFVPNKISLSFRFNCGFLSKLDYPKVPYGIALIIGPHFMGFHIRFSEISRGGVRVVQSFSEEAYTRNKLQIFDEAYNLSFTQSLKNKDIPEGGSKGVILLEKTSTKYKADLYTRTSFMCYIDGILDLILPNKHIVDLLGKDDIYFLGPDEFTGTGGLMDWASQYAKFKGLKYWRSFTTGKAPQLGGIPHDIYGMTTTSIEAYVTGILNKYGLKEEEVTRFLTGGPDGDLGSNAIKVSNTKTLTVLDKSGVLHDPNGLDLNELRRLAFLRDTTHNTTTDSQTTALNHANSGLQRAGSLDADEELLGARLKTCSMGYDKRLLSSKGFMVPEEAINVVLPDGFVVKNGYKFRDEFHLSSYAKADLFCPCGGRPSSITPFNVNKLFDEKGKCRFKFIVEGSNVYITQNARRFLESKGVVLFKDASTNKGGVTSSSYEVLLSLVLDDETYERVAVERDGYVPEFRKKYVNDIMEIIRKNATMEFEALWSEGLRTGIPRCDLTDILSDKINALKSRIKSSNTLFNDNELVYTVLSRCVPESLLELVTVEKIMKRLPQIYLRSLFASYLASNFYYTEKFSDDTSVFAFYEYITSLKQPFAHKNSCKEEFSDDSPFSNMGLKLTNHH</sequence>
<dbReference type="VEuPathDB" id="PiroplasmaDB:TA11105"/>
<feature type="compositionally biased region" description="Polar residues" evidence="4">
    <location>
        <begin position="447"/>
        <end position="484"/>
    </location>
</feature>
<reference evidence="6" key="1">
    <citation type="submission" date="2018-07" db="EMBL/GenBank/DDBJ databases">
        <authorList>
            <person name="Quirk P.G."/>
            <person name="Krulwich T.A."/>
        </authorList>
    </citation>
    <scope>NUCLEOTIDE SEQUENCE</scope>
    <source>
        <strain evidence="6">Anand</strain>
    </source>
</reference>
<dbReference type="InterPro" id="IPR036291">
    <property type="entry name" value="NAD(P)-bd_dom_sf"/>
</dbReference>
<dbReference type="PANTHER" id="PTHR11606:SF24">
    <property type="entry name" value="NAD-SPECIFIC GLUTAMATE DEHYDROGENASE"/>
    <property type="match status" value="1"/>
</dbReference>